<evidence type="ECO:0000313" key="3">
    <source>
        <dbReference type="Proteomes" id="UP000199159"/>
    </source>
</evidence>
<dbReference type="AlphaFoldDB" id="A0A1H0S6R0"/>
<protein>
    <submittedName>
        <fullName evidence="2">Uncharacterized protein YjaZ</fullName>
    </submittedName>
</protein>
<dbReference type="STRING" id="930152.SAMN05216565_102568"/>
<dbReference type="EMBL" id="FNJU01000002">
    <property type="protein sequence ID" value="SDP37347.1"/>
    <property type="molecule type" value="Genomic_DNA"/>
</dbReference>
<proteinExistence type="predicted"/>
<dbReference type="InterPro" id="IPR018728">
    <property type="entry name" value="DUF2268"/>
</dbReference>
<dbReference type="OrthoDB" id="2449457at2"/>
<gene>
    <name evidence="2" type="ORF">SAMN05216565_102568</name>
</gene>
<organism evidence="2 3">
    <name type="scientific">Litchfieldia salsa</name>
    <dbReference type="NCBI Taxonomy" id="930152"/>
    <lineage>
        <taxon>Bacteria</taxon>
        <taxon>Bacillati</taxon>
        <taxon>Bacillota</taxon>
        <taxon>Bacilli</taxon>
        <taxon>Bacillales</taxon>
        <taxon>Bacillaceae</taxon>
        <taxon>Litchfieldia</taxon>
    </lineage>
</organism>
<keyword evidence="3" id="KW-1185">Reference proteome</keyword>
<dbReference type="Proteomes" id="UP000199159">
    <property type="component" value="Unassembled WGS sequence"/>
</dbReference>
<feature type="domain" description="DUF2268" evidence="1">
    <location>
        <begin position="66"/>
        <end position="257"/>
    </location>
</feature>
<evidence type="ECO:0000313" key="2">
    <source>
        <dbReference type="EMBL" id="SDP37347.1"/>
    </source>
</evidence>
<dbReference type="Pfam" id="PF10026">
    <property type="entry name" value="DUF2268"/>
    <property type="match status" value="1"/>
</dbReference>
<accession>A0A1H0S6R0</accession>
<dbReference type="RefSeq" id="WP_090851194.1">
    <property type="nucleotide sequence ID" value="NZ_FNJU01000002.1"/>
</dbReference>
<name>A0A1H0S6R0_9BACI</name>
<evidence type="ECO:0000259" key="1">
    <source>
        <dbReference type="Pfam" id="PF10026"/>
    </source>
</evidence>
<reference evidence="3" key="1">
    <citation type="submission" date="2016-10" db="EMBL/GenBank/DDBJ databases">
        <authorList>
            <person name="Varghese N."/>
            <person name="Submissions S."/>
        </authorList>
    </citation>
    <scope>NUCLEOTIDE SEQUENCE [LARGE SCALE GENOMIC DNA]</scope>
    <source>
        <strain evidence="3">IBRC-M10078</strain>
    </source>
</reference>
<sequence length="267" mass="31531">MTLVNTKRWLENHYDDPITICEKIRAYFKNEGVTASEIYDFLSMNGMYKPEKNKTDHLNAFINCEFWEIVSKERKALKKEWDVPNIPIFILPSDRRNKMITKDYNGKSGIAFSDKLFLFLSDTNSAKEVKAVFTHEYNHVYRLSKNKKNERKYHLLDTIILEGLAENAVLERLGETEMANWTTYYSTKQLERFWIKLILPNINLTQEDHLYHRLLYGIGHYPKMLGYCVGYHLVNQYLRNNDLKVSDIIELPSEEFILKTPNSPTTE</sequence>